<evidence type="ECO:0000256" key="3">
    <source>
        <dbReference type="ARBA" id="ARBA00022759"/>
    </source>
</evidence>
<feature type="compositionally biased region" description="Basic and acidic residues" evidence="10">
    <location>
        <begin position="33"/>
        <end position="44"/>
    </location>
</feature>
<dbReference type="OrthoDB" id="89942at2759"/>
<keyword evidence="2" id="KW-0479">Metal-binding</keyword>
<dbReference type="GO" id="GO:0003676">
    <property type="term" value="F:nucleic acid binding"/>
    <property type="evidence" value="ECO:0007669"/>
    <property type="project" value="InterPro"/>
</dbReference>
<dbReference type="InterPro" id="IPR036397">
    <property type="entry name" value="RNaseH_sf"/>
</dbReference>
<dbReference type="GO" id="GO:0016787">
    <property type="term" value="F:hydrolase activity"/>
    <property type="evidence" value="ECO:0007669"/>
    <property type="project" value="UniProtKB-KW"/>
</dbReference>
<dbReference type="PROSITE" id="PS50994">
    <property type="entry name" value="INTEGRASE"/>
    <property type="match status" value="1"/>
</dbReference>
<evidence type="ECO:0000256" key="8">
    <source>
        <dbReference type="ARBA" id="ARBA00022932"/>
    </source>
</evidence>
<dbReference type="GO" id="GO:0006310">
    <property type="term" value="P:DNA recombination"/>
    <property type="evidence" value="ECO:0007669"/>
    <property type="project" value="UniProtKB-KW"/>
</dbReference>
<feature type="region of interest" description="Disordered" evidence="10">
    <location>
        <begin position="14"/>
        <end position="50"/>
    </location>
</feature>
<feature type="region of interest" description="Disordered" evidence="10">
    <location>
        <begin position="181"/>
        <end position="202"/>
    </location>
</feature>
<dbReference type="GO" id="GO:0003887">
    <property type="term" value="F:DNA-directed DNA polymerase activity"/>
    <property type="evidence" value="ECO:0007669"/>
    <property type="project" value="UniProtKB-KW"/>
</dbReference>
<dbReference type="InterPro" id="IPR039537">
    <property type="entry name" value="Retrotran_Ty1/copia-like"/>
</dbReference>
<dbReference type="PANTHER" id="PTHR42648">
    <property type="entry name" value="TRANSPOSASE, PUTATIVE-RELATED"/>
    <property type="match status" value="1"/>
</dbReference>
<keyword evidence="1" id="KW-0540">Nuclease</keyword>
<evidence type="ECO:0000256" key="5">
    <source>
        <dbReference type="ARBA" id="ARBA00022842"/>
    </source>
</evidence>
<keyword evidence="9" id="KW-0233">DNA recombination</keyword>
<feature type="domain" description="Integrase catalytic" evidence="11">
    <location>
        <begin position="225"/>
        <end position="399"/>
    </location>
</feature>
<dbReference type="GO" id="GO:0015074">
    <property type="term" value="P:DNA integration"/>
    <property type="evidence" value="ECO:0007669"/>
    <property type="project" value="UniProtKB-KW"/>
</dbReference>
<dbReference type="GO" id="GO:0004519">
    <property type="term" value="F:endonuclease activity"/>
    <property type="evidence" value="ECO:0007669"/>
    <property type="project" value="UniProtKB-KW"/>
</dbReference>
<keyword evidence="8" id="KW-0548">Nucleotidyltransferase</keyword>
<evidence type="ECO:0000313" key="13">
    <source>
        <dbReference type="Proteomes" id="UP001165121"/>
    </source>
</evidence>
<dbReference type="Proteomes" id="UP001165121">
    <property type="component" value="Unassembled WGS sequence"/>
</dbReference>
<evidence type="ECO:0000256" key="4">
    <source>
        <dbReference type="ARBA" id="ARBA00022801"/>
    </source>
</evidence>
<feature type="compositionally biased region" description="Basic and acidic residues" evidence="10">
    <location>
        <begin position="192"/>
        <end position="202"/>
    </location>
</feature>
<dbReference type="InterPro" id="IPR057670">
    <property type="entry name" value="SH3_retrovirus"/>
</dbReference>
<dbReference type="PANTHER" id="PTHR42648:SF11">
    <property type="entry name" value="TRANSPOSON TY4-P GAG-POL POLYPROTEIN"/>
    <property type="match status" value="1"/>
</dbReference>
<keyword evidence="13" id="KW-1185">Reference proteome</keyword>
<evidence type="ECO:0000256" key="6">
    <source>
        <dbReference type="ARBA" id="ARBA00022908"/>
    </source>
</evidence>
<keyword evidence="8" id="KW-0808">Transferase</keyword>
<proteinExistence type="predicted"/>
<dbReference type="SUPFAM" id="SSF53098">
    <property type="entry name" value="Ribonuclease H-like"/>
    <property type="match status" value="1"/>
</dbReference>
<keyword evidence="6" id="KW-0229">DNA integration</keyword>
<reference evidence="12" key="1">
    <citation type="submission" date="2023-04" db="EMBL/GenBank/DDBJ databases">
        <title>Phytophthora fragariaefolia NBRC 109709.</title>
        <authorList>
            <person name="Ichikawa N."/>
            <person name="Sato H."/>
            <person name="Tonouchi N."/>
        </authorList>
    </citation>
    <scope>NUCLEOTIDE SEQUENCE</scope>
    <source>
        <strain evidence="12">NBRC 109709</strain>
    </source>
</reference>
<gene>
    <name evidence="12" type="ORF">Pfra01_001629300</name>
</gene>
<evidence type="ECO:0000256" key="10">
    <source>
        <dbReference type="SAM" id="MobiDB-lite"/>
    </source>
</evidence>
<keyword evidence="5" id="KW-0460">Magnesium</keyword>
<evidence type="ECO:0000313" key="12">
    <source>
        <dbReference type="EMBL" id="GMF45469.1"/>
    </source>
</evidence>
<accession>A0A9W6XTP1</accession>
<evidence type="ECO:0000256" key="1">
    <source>
        <dbReference type="ARBA" id="ARBA00022722"/>
    </source>
</evidence>
<sequence length="470" mass="53469">MLVWDIFSCECRARKREPPSGGPPNKAKPRSSGKSETEDTHDDVAGYYNPKRNNTAGVHICGCRDEFESQSNDCDVRMTWLDHTFKKAEQHGIVKFIVVDAVTRERVQISVDAVFDGGATDLLSQRLLLKEHGFRAQISEGQQSMTLTQPIKNWVWRFDMVDGLYQSMVDVRRPKPAMTVLKKSPQSGSHLRPIDESREEDKSAFPKLRMAKMKRMSFRKTSLKRTEVPFGKIIMDLGFHSEPIMEGYKVYMHVKDDGSRYQWICLQQNKEETAQKLVEFCDHVKARFGKMVNVFHSDQGLEFTCRDVARMCVGESIQIFAHPDTPEEVCLVEKAHDVMMNKVRSILYSSGLPDILWGEAAAYVVETTNRTSTMGNKDQVTSHEKIFGTKPSVRHLRPFVCFALTFVDKVYRDNKLSRRGAPTLLVGYAVKTKGCRLLDLATGIISEHRAENIKFYEQTTVVVGLLSSLL</sequence>
<dbReference type="GO" id="GO:0046872">
    <property type="term" value="F:metal ion binding"/>
    <property type="evidence" value="ECO:0007669"/>
    <property type="project" value="UniProtKB-KW"/>
</dbReference>
<protein>
    <submittedName>
        <fullName evidence="12">Unnamed protein product</fullName>
    </submittedName>
</protein>
<dbReference type="InterPro" id="IPR001584">
    <property type="entry name" value="Integrase_cat-core"/>
</dbReference>
<evidence type="ECO:0000259" key="11">
    <source>
        <dbReference type="PROSITE" id="PS50994"/>
    </source>
</evidence>
<evidence type="ECO:0000256" key="7">
    <source>
        <dbReference type="ARBA" id="ARBA00022918"/>
    </source>
</evidence>
<comment type="caution">
    <text evidence="12">The sequence shown here is derived from an EMBL/GenBank/DDBJ whole genome shotgun (WGS) entry which is preliminary data.</text>
</comment>
<keyword evidence="4" id="KW-0378">Hydrolase</keyword>
<organism evidence="12 13">
    <name type="scientific">Phytophthora fragariaefolia</name>
    <dbReference type="NCBI Taxonomy" id="1490495"/>
    <lineage>
        <taxon>Eukaryota</taxon>
        <taxon>Sar</taxon>
        <taxon>Stramenopiles</taxon>
        <taxon>Oomycota</taxon>
        <taxon>Peronosporomycetes</taxon>
        <taxon>Peronosporales</taxon>
        <taxon>Peronosporaceae</taxon>
        <taxon>Phytophthora</taxon>
    </lineage>
</organism>
<dbReference type="Pfam" id="PF25597">
    <property type="entry name" value="SH3_retrovirus"/>
    <property type="match status" value="1"/>
</dbReference>
<keyword evidence="8" id="KW-0239">DNA-directed DNA polymerase</keyword>
<dbReference type="AlphaFoldDB" id="A0A9W6XTP1"/>
<keyword evidence="3" id="KW-0255">Endonuclease</keyword>
<evidence type="ECO:0000256" key="9">
    <source>
        <dbReference type="ARBA" id="ARBA00023172"/>
    </source>
</evidence>
<evidence type="ECO:0000256" key="2">
    <source>
        <dbReference type="ARBA" id="ARBA00022723"/>
    </source>
</evidence>
<dbReference type="InterPro" id="IPR012337">
    <property type="entry name" value="RNaseH-like_sf"/>
</dbReference>
<dbReference type="Gene3D" id="3.30.420.10">
    <property type="entry name" value="Ribonuclease H-like superfamily/Ribonuclease H"/>
    <property type="match status" value="1"/>
</dbReference>
<keyword evidence="7" id="KW-0695">RNA-directed DNA polymerase</keyword>
<dbReference type="GO" id="GO:0003964">
    <property type="term" value="F:RNA-directed DNA polymerase activity"/>
    <property type="evidence" value="ECO:0007669"/>
    <property type="project" value="UniProtKB-KW"/>
</dbReference>
<dbReference type="EMBL" id="BSXT01001823">
    <property type="protein sequence ID" value="GMF45469.1"/>
    <property type="molecule type" value="Genomic_DNA"/>
</dbReference>
<name>A0A9W6XTP1_9STRA</name>